<proteinExistence type="predicted"/>
<dbReference type="PANTHER" id="PTHR36978">
    <property type="entry name" value="P-LOOP CONTAINING NUCLEOTIDE TRIPHOSPHATE HYDROLASE"/>
    <property type="match status" value="1"/>
</dbReference>
<dbReference type="PANTHER" id="PTHR36978:SF4">
    <property type="entry name" value="P-LOOP CONTAINING NUCLEOSIDE TRIPHOSPHATE HYDROLASE PROTEIN"/>
    <property type="match status" value="1"/>
</dbReference>
<protein>
    <submittedName>
        <fullName evidence="1">Sulfotransferase family protein</fullName>
        <ecNumber evidence="1">2.8.2.-</ecNumber>
    </submittedName>
</protein>
<organism evidence="1 2">
    <name type="scientific">Actinomadura yumaensis</name>
    <dbReference type="NCBI Taxonomy" id="111807"/>
    <lineage>
        <taxon>Bacteria</taxon>
        <taxon>Bacillati</taxon>
        <taxon>Actinomycetota</taxon>
        <taxon>Actinomycetes</taxon>
        <taxon>Streptosporangiales</taxon>
        <taxon>Thermomonosporaceae</taxon>
        <taxon>Actinomadura</taxon>
    </lineage>
</organism>
<dbReference type="Pfam" id="PF17784">
    <property type="entry name" value="Sulfotransfer_4"/>
    <property type="match status" value="1"/>
</dbReference>
<name>A0ABW2CNU6_9ACTN</name>
<keyword evidence="1" id="KW-0808">Transferase</keyword>
<dbReference type="EMBL" id="JBHSXS010000012">
    <property type="protein sequence ID" value="MFC6882384.1"/>
    <property type="molecule type" value="Genomic_DNA"/>
</dbReference>
<dbReference type="SUPFAM" id="SSF52540">
    <property type="entry name" value="P-loop containing nucleoside triphosphate hydrolases"/>
    <property type="match status" value="1"/>
</dbReference>
<dbReference type="Gene3D" id="3.40.50.300">
    <property type="entry name" value="P-loop containing nucleotide triphosphate hydrolases"/>
    <property type="match status" value="1"/>
</dbReference>
<dbReference type="EC" id="2.8.2.-" evidence="1"/>
<dbReference type="InterPro" id="IPR027417">
    <property type="entry name" value="P-loop_NTPase"/>
</dbReference>
<accession>A0ABW2CNU6</accession>
<dbReference type="Proteomes" id="UP001596380">
    <property type="component" value="Unassembled WGS sequence"/>
</dbReference>
<comment type="caution">
    <text evidence="1">The sequence shown here is derived from an EMBL/GenBank/DDBJ whole genome shotgun (WGS) entry which is preliminary data.</text>
</comment>
<dbReference type="RefSeq" id="WP_160822559.1">
    <property type="nucleotide sequence ID" value="NZ_JBHSXS010000012.1"/>
</dbReference>
<keyword evidence="2" id="KW-1185">Reference proteome</keyword>
<gene>
    <name evidence="1" type="ORF">ACFQKB_21695</name>
</gene>
<sequence length="229" mass="26095">MKVIGAGFGRTGTASLKQALEILGYGPCYHMSEVIAQPHRVRQWLDVGEGRSAGWDTIFAGYASTLDWPAAAYWRELAEHYPDAKVVLTVRDAERWYDSVSATIFASALAERRPLPPHRRIVRKLVALRAPDFALYPRMARATVMDRVFDGRIDDRAHVLKVFERHITEVTSAIPPERLLVLDVREGWEPLCAFLGEPVPDVPFPEANERATFRRKRPRRLLRLIIKGR</sequence>
<dbReference type="InterPro" id="IPR040632">
    <property type="entry name" value="Sulfotransfer_4"/>
</dbReference>
<evidence type="ECO:0000313" key="2">
    <source>
        <dbReference type="Proteomes" id="UP001596380"/>
    </source>
</evidence>
<evidence type="ECO:0000313" key="1">
    <source>
        <dbReference type="EMBL" id="MFC6882384.1"/>
    </source>
</evidence>
<dbReference type="GO" id="GO:0016740">
    <property type="term" value="F:transferase activity"/>
    <property type="evidence" value="ECO:0007669"/>
    <property type="project" value="UniProtKB-KW"/>
</dbReference>
<reference evidence="2" key="1">
    <citation type="journal article" date="2019" name="Int. J. Syst. Evol. Microbiol.">
        <title>The Global Catalogue of Microorganisms (GCM) 10K type strain sequencing project: providing services to taxonomists for standard genome sequencing and annotation.</title>
        <authorList>
            <consortium name="The Broad Institute Genomics Platform"/>
            <consortium name="The Broad Institute Genome Sequencing Center for Infectious Disease"/>
            <person name="Wu L."/>
            <person name="Ma J."/>
        </authorList>
    </citation>
    <scope>NUCLEOTIDE SEQUENCE [LARGE SCALE GENOMIC DNA]</scope>
    <source>
        <strain evidence="2">JCM 3369</strain>
    </source>
</reference>